<organism evidence="1 2">
    <name type="scientific">Sphingomonas paucimobilis NBRC 13935</name>
    <dbReference type="NCBI Taxonomy" id="1219050"/>
    <lineage>
        <taxon>Bacteria</taxon>
        <taxon>Pseudomonadati</taxon>
        <taxon>Pseudomonadota</taxon>
        <taxon>Alphaproteobacteria</taxon>
        <taxon>Sphingomonadales</taxon>
        <taxon>Sphingomonadaceae</taxon>
        <taxon>Sphingomonas</taxon>
    </lineage>
</organism>
<name>A0A0C9M255_SPHPI</name>
<dbReference type="Proteomes" id="UP000032025">
    <property type="component" value="Unassembled WGS sequence"/>
</dbReference>
<evidence type="ECO:0000313" key="1">
    <source>
        <dbReference type="EMBL" id="GAN13680.1"/>
    </source>
</evidence>
<accession>A0A0C9M255</accession>
<comment type="caution">
    <text evidence="1">The sequence shown here is derived from an EMBL/GenBank/DDBJ whole genome shotgun (WGS) entry which is preliminary data.</text>
</comment>
<sequence>MSGLDILVVDDDPEVMRQLKALLPETAGDIPLSYQYETDFDHAVTLLARYRYDILISDIYVARETKHKKPGDADVKARALLAQIRGLRACPVILFTDGQLPEEFGGHPFVATLDKGSARFTDALEETLVALIATGIPGISRRLHEELDRYAGSYLWGFLEKNWAQLRADPNGFDEAALERVVRRRAAFQLARLTDQDGELQERQNADPCDYYIMPPIGSHMRLGEILRNNETDAFCVVLTPHCHLVVQPNKDRPKADFLLTLKTVKATTLLADKQWGGNPGSKLRSRSAIPARDVGLPEERYCFLPGFLDVPDLYCDLMQTEAIAYDDIGNRWTRVAALDTPFAEALQSSFAKLFGSVGLPLLNTDRIMHLLPGAAAIEGRSAGAGPAPAGASNGA</sequence>
<dbReference type="RefSeq" id="WP_037569765.1">
    <property type="nucleotide sequence ID" value="NZ_BBJS01000023.1"/>
</dbReference>
<evidence type="ECO:0000313" key="2">
    <source>
        <dbReference type="Proteomes" id="UP000032025"/>
    </source>
</evidence>
<protein>
    <submittedName>
        <fullName evidence="1">DNA, contig: SP623</fullName>
    </submittedName>
</protein>
<reference evidence="1 2" key="1">
    <citation type="submission" date="2014-08" db="EMBL/GenBank/DDBJ databases">
        <title>Whole genome shotgun sequence of Sphingomonas paucimobilis NBRC 13935.</title>
        <authorList>
            <person name="Hosoyama A."/>
            <person name="Hashimoto M."/>
            <person name="Hosoyama Y."/>
            <person name="Noguchi M."/>
            <person name="Uohara A."/>
            <person name="Ohji S."/>
            <person name="Katano-Makiyama Y."/>
            <person name="Ichikawa N."/>
            <person name="Kimura A."/>
            <person name="Yamazoe A."/>
            <person name="Fujita N."/>
        </authorList>
    </citation>
    <scope>NUCLEOTIDE SEQUENCE [LARGE SCALE GENOMIC DNA]</scope>
    <source>
        <strain evidence="1 2">NBRC 13935</strain>
    </source>
</reference>
<dbReference type="GeneID" id="78527339"/>
<dbReference type="SUPFAM" id="SSF52172">
    <property type="entry name" value="CheY-like"/>
    <property type="match status" value="1"/>
</dbReference>
<dbReference type="EMBL" id="BBJS01000023">
    <property type="protein sequence ID" value="GAN13680.1"/>
    <property type="molecule type" value="Genomic_DNA"/>
</dbReference>
<proteinExistence type="predicted"/>
<dbReference type="AlphaFoldDB" id="A0A0C9M255"/>
<dbReference type="Gene3D" id="3.40.50.2300">
    <property type="match status" value="1"/>
</dbReference>
<keyword evidence="2" id="KW-1185">Reference proteome</keyword>
<dbReference type="InterPro" id="IPR011006">
    <property type="entry name" value="CheY-like_superfamily"/>
</dbReference>
<gene>
    <name evidence="1" type="ORF">SP6_23_00800</name>
</gene>